<feature type="transmembrane region" description="Helical" evidence="2">
    <location>
        <begin position="188"/>
        <end position="205"/>
    </location>
</feature>
<evidence type="ECO:0000259" key="3">
    <source>
        <dbReference type="Pfam" id="PF01757"/>
    </source>
</evidence>
<sequence>MQDRGGALNPVIELVRGLAAWMVFTAHAAHLLTPEPALLKFLWTGVDLFFVISGFVFAPLLLSGGFAIRPYAIRRVFRLYPLYLVSLLLYDLIAPESPDKLLYLLRHLVFLGTTSSAHEAFFFNPAYWSLPVEVEYYLLLPLLALIVAGRLWVVLALFAVFCLVRFGIALGATPFASSEPNWLAILRIHLPGILIEFLVGVFVYAAHQRWSGSKQRLWPMLAGLVGASLWLALGLFFARHGDQGITAHLWLKSYFSLLCAIGYGLMLFGALALLPCRNGPCRQLAFFLGNLSYGVYLFHILVLRLYEQSGVSLPGVSDFIVTAFAVLALAWLGHHLIEHPARALGRRLALCHQATQPLSANPNPLSQGPEPAPKRSPESDSAGYDRSHRRYA</sequence>
<proteinExistence type="predicted"/>
<keyword evidence="2" id="KW-0812">Transmembrane</keyword>
<dbReference type="GO" id="GO:0016747">
    <property type="term" value="F:acyltransferase activity, transferring groups other than amino-acyl groups"/>
    <property type="evidence" value="ECO:0007669"/>
    <property type="project" value="InterPro"/>
</dbReference>
<feature type="transmembrane region" description="Helical" evidence="2">
    <location>
        <begin position="253"/>
        <end position="274"/>
    </location>
</feature>
<name>A0A6I6DWT2_THETI</name>
<evidence type="ECO:0000256" key="1">
    <source>
        <dbReference type="SAM" id="MobiDB-lite"/>
    </source>
</evidence>
<dbReference type="AlphaFoldDB" id="A0A6I6DWT2"/>
<keyword evidence="4" id="KW-0012">Acyltransferase</keyword>
<reference evidence="4 5" key="1">
    <citation type="submission" date="2019-12" db="EMBL/GenBank/DDBJ databases">
        <title>The complete genome of the thermophilic, anoxygenic phototrophic gammaproteobacterium Thermochromatium tepidum.</title>
        <authorList>
            <person name="Sattley W.M."/>
            <person name="Swingley W.D."/>
            <person name="Burchell B.M."/>
            <person name="Gurbani S.A."/>
            <person name="Kujawa C.M."/>
            <person name="Nuccio D.A."/>
            <person name="Schladweiler J."/>
            <person name="Shaffer K.N."/>
            <person name="Stokes L.M."/>
            <person name="Touchman J.W."/>
            <person name="Blankenship R.E."/>
            <person name="Madigan M.T."/>
        </authorList>
    </citation>
    <scope>NUCLEOTIDE SEQUENCE [LARGE SCALE GENOMIC DNA]</scope>
    <source>
        <strain evidence="4 5">ATCC 43061</strain>
    </source>
</reference>
<dbReference type="InterPro" id="IPR002656">
    <property type="entry name" value="Acyl_transf_3_dom"/>
</dbReference>
<evidence type="ECO:0000256" key="2">
    <source>
        <dbReference type="SAM" id="Phobius"/>
    </source>
</evidence>
<evidence type="ECO:0000313" key="4">
    <source>
        <dbReference type="EMBL" id="QGU31944.1"/>
    </source>
</evidence>
<dbReference type="Pfam" id="PF01757">
    <property type="entry name" value="Acyl_transf_3"/>
    <property type="match status" value="1"/>
</dbReference>
<gene>
    <name evidence="4" type="ORF">E6P07_02450</name>
</gene>
<feature type="compositionally biased region" description="Basic and acidic residues" evidence="1">
    <location>
        <begin position="372"/>
        <end position="386"/>
    </location>
</feature>
<feature type="transmembrane region" description="Helical" evidence="2">
    <location>
        <begin position="41"/>
        <end position="64"/>
    </location>
</feature>
<feature type="compositionally biased region" description="Polar residues" evidence="1">
    <location>
        <begin position="357"/>
        <end position="366"/>
    </location>
</feature>
<accession>A0A6I6DWT2</accession>
<dbReference type="PANTHER" id="PTHR23028:SF53">
    <property type="entry name" value="ACYL_TRANSF_3 DOMAIN-CONTAINING PROTEIN"/>
    <property type="match status" value="1"/>
</dbReference>
<organism evidence="4 5">
    <name type="scientific">Thermochromatium tepidum ATCC 43061</name>
    <dbReference type="NCBI Taxonomy" id="316276"/>
    <lineage>
        <taxon>Bacteria</taxon>
        <taxon>Pseudomonadati</taxon>
        <taxon>Pseudomonadota</taxon>
        <taxon>Gammaproteobacteria</taxon>
        <taxon>Chromatiales</taxon>
        <taxon>Chromatiaceae</taxon>
        <taxon>Thermochromatium</taxon>
    </lineage>
</organism>
<feature type="transmembrane region" description="Helical" evidence="2">
    <location>
        <begin position="217"/>
        <end position="238"/>
    </location>
</feature>
<dbReference type="OrthoDB" id="9767863at2"/>
<dbReference type="PANTHER" id="PTHR23028">
    <property type="entry name" value="ACETYLTRANSFERASE"/>
    <property type="match status" value="1"/>
</dbReference>
<dbReference type="RefSeq" id="WP_153974143.1">
    <property type="nucleotide sequence ID" value="NZ_CP039268.1"/>
</dbReference>
<feature type="transmembrane region" description="Helical" evidence="2">
    <location>
        <begin position="7"/>
        <end position="29"/>
    </location>
</feature>
<dbReference type="GO" id="GO:0016020">
    <property type="term" value="C:membrane"/>
    <property type="evidence" value="ECO:0007669"/>
    <property type="project" value="TreeGrafter"/>
</dbReference>
<dbReference type="Proteomes" id="UP000426424">
    <property type="component" value="Chromosome"/>
</dbReference>
<feature type="region of interest" description="Disordered" evidence="1">
    <location>
        <begin position="357"/>
        <end position="392"/>
    </location>
</feature>
<keyword evidence="4" id="KW-0808">Transferase</keyword>
<dbReference type="KEGG" id="ttp:E6P07_02450"/>
<feature type="transmembrane region" description="Helical" evidence="2">
    <location>
        <begin position="136"/>
        <end position="168"/>
    </location>
</feature>
<dbReference type="InterPro" id="IPR050879">
    <property type="entry name" value="Acyltransferase_3"/>
</dbReference>
<keyword evidence="2" id="KW-0472">Membrane</keyword>
<feature type="transmembrane region" description="Helical" evidence="2">
    <location>
        <begin position="286"/>
        <end position="306"/>
    </location>
</feature>
<feature type="transmembrane region" description="Helical" evidence="2">
    <location>
        <begin position="318"/>
        <end position="337"/>
    </location>
</feature>
<keyword evidence="2" id="KW-1133">Transmembrane helix</keyword>
<dbReference type="EMBL" id="CP039268">
    <property type="protein sequence ID" value="QGU31944.1"/>
    <property type="molecule type" value="Genomic_DNA"/>
</dbReference>
<feature type="domain" description="Acyltransferase 3" evidence="3">
    <location>
        <begin position="12"/>
        <end position="332"/>
    </location>
</feature>
<feature type="transmembrane region" description="Helical" evidence="2">
    <location>
        <begin position="76"/>
        <end position="93"/>
    </location>
</feature>
<protein>
    <submittedName>
        <fullName evidence="4">Acyltransferase family protein</fullName>
    </submittedName>
</protein>
<evidence type="ECO:0000313" key="5">
    <source>
        <dbReference type="Proteomes" id="UP000426424"/>
    </source>
</evidence>
<dbReference type="GO" id="GO:0000271">
    <property type="term" value="P:polysaccharide biosynthetic process"/>
    <property type="evidence" value="ECO:0007669"/>
    <property type="project" value="TreeGrafter"/>
</dbReference>
<keyword evidence="5" id="KW-1185">Reference proteome</keyword>